<proteinExistence type="inferred from homology"/>
<sequence length="302" mass="32770">MPHVILEDETLRDGLQPEPTIISTTEKAELFYGLLEAGLKRVQLGSFVHPKYVPQMADADQLVKMLSSEQNAVLLTGLILNRRGLERAQACGLKHLSMSVSASNEHSLRNVKKTASDALNEMTTLIKEAHVAQITVRAGLQCAFGCVYQGKIEEKTILTSLLGLAKAGATELNLADTTGMANPKAVFELVTKVRQELPDHRISLHLHDTRGLGLANMYEGYMAGVRIFDVALGGLGGCPFVKGAAGNIPTEDAVNLFEQMGINTGINLDILCNMVQRLKSLLGRDLPGRMCHVLKTLNGCRK</sequence>
<dbReference type="InterPro" id="IPR002034">
    <property type="entry name" value="AIPM/Hcit_synth_CS"/>
</dbReference>
<dbReference type="STRING" id="1429043.X474_16060"/>
<dbReference type="RefSeq" id="WP_044349881.1">
    <property type="nucleotide sequence ID" value="NZ_AZAC01000019.1"/>
</dbReference>
<accession>A0A0D2HRB5</accession>
<dbReference type="InterPro" id="IPR043594">
    <property type="entry name" value="HMGL"/>
</dbReference>
<keyword evidence="8" id="KW-1185">Reference proteome</keyword>
<dbReference type="InParanoid" id="A0A0D2HRB5"/>
<feature type="domain" description="Pyruvate carboxyltransferase" evidence="6">
    <location>
        <begin position="4"/>
        <end position="272"/>
    </location>
</feature>
<dbReference type="GO" id="GO:0046951">
    <property type="term" value="P:ketone body biosynthetic process"/>
    <property type="evidence" value="ECO:0007669"/>
    <property type="project" value="TreeGrafter"/>
</dbReference>
<evidence type="ECO:0000256" key="4">
    <source>
        <dbReference type="ARBA" id="ARBA00023239"/>
    </source>
</evidence>
<dbReference type="PATRIC" id="fig|1429043.3.peg.3398"/>
<dbReference type="SUPFAM" id="SSF51569">
    <property type="entry name" value="Aldolase"/>
    <property type="match status" value="1"/>
</dbReference>
<keyword evidence="2 5" id="KW-0808">Transferase</keyword>
<dbReference type="Gene3D" id="3.20.20.70">
    <property type="entry name" value="Aldolase class I"/>
    <property type="match status" value="1"/>
</dbReference>
<evidence type="ECO:0000313" key="7">
    <source>
        <dbReference type="EMBL" id="KIX13078.1"/>
    </source>
</evidence>
<dbReference type="PANTHER" id="PTHR42738">
    <property type="entry name" value="HYDROXYMETHYLGLUTARYL-COA LYASE"/>
    <property type="match status" value="1"/>
</dbReference>
<dbReference type="OrthoDB" id="9784013at2"/>
<dbReference type="InterPro" id="IPR013785">
    <property type="entry name" value="Aldolase_TIM"/>
</dbReference>
<name>A0A0D2HRB5_9BACT</name>
<dbReference type="PROSITE" id="PS50991">
    <property type="entry name" value="PYR_CT"/>
    <property type="match status" value="1"/>
</dbReference>
<protein>
    <recommendedName>
        <fullName evidence="6">Pyruvate carboxyltransferase domain-containing protein</fullName>
    </recommendedName>
</protein>
<evidence type="ECO:0000256" key="2">
    <source>
        <dbReference type="ARBA" id="ARBA00022679"/>
    </source>
</evidence>
<dbReference type="EMBL" id="AZAC01000019">
    <property type="protein sequence ID" value="KIX13078.1"/>
    <property type="molecule type" value="Genomic_DNA"/>
</dbReference>
<dbReference type="NCBIfam" id="NF004283">
    <property type="entry name" value="PRK05692.1"/>
    <property type="match status" value="1"/>
</dbReference>
<keyword evidence="3" id="KW-0479">Metal-binding</keyword>
<evidence type="ECO:0000313" key="8">
    <source>
        <dbReference type="Proteomes" id="UP000032233"/>
    </source>
</evidence>
<evidence type="ECO:0000256" key="1">
    <source>
        <dbReference type="ARBA" id="ARBA00009405"/>
    </source>
</evidence>
<dbReference type="AlphaFoldDB" id="A0A0D2HRB5"/>
<keyword evidence="4" id="KW-0456">Lyase</keyword>
<dbReference type="InterPro" id="IPR000891">
    <property type="entry name" value="PYR_CT"/>
</dbReference>
<dbReference type="PANTHER" id="PTHR42738:SF7">
    <property type="entry name" value="HYDROXYMETHYLGLUTARYL-COA LYASE"/>
    <property type="match status" value="1"/>
</dbReference>
<organism evidence="7 8">
    <name type="scientific">Dethiosulfatarculus sandiegensis</name>
    <dbReference type="NCBI Taxonomy" id="1429043"/>
    <lineage>
        <taxon>Bacteria</taxon>
        <taxon>Pseudomonadati</taxon>
        <taxon>Thermodesulfobacteriota</taxon>
        <taxon>Desulfarculia</taxon>
        <taxon>Desulfarculales</taxon>
        <taxon>Desulfarculaceae</taxon>
        <taxon>Dethiosulfatarculus</taxon>
    </lineage>
</organism>
<dbReference type="Proteomes" id="UP000032233">
    <property type="component" value="Unassembled WGS sequence"/>
</dbReference>
<gene>
    <name evidence="7" type="ORF">X474_16060</name>
</gene>
<comment type="caution">
    <text evidence="7">The sequence shown here is derived from an EMBL/GenBank/DDBJ whole genome shotgun (WGS) entry which is preliminary data.</text>
</comment>
<evidence type="ECO:0000259" key="6">
    <source>
        <dbReference type="PROSITE" id="PS50991"/>
    </source>
</evidence>
<dbReference type="GO" id="GO:0006552">
    <property type="term" value="P:L-leucine catabolic process"/>
    <property type="evidence" value="ECO:0007669"/>
    <property type="project" value="TreeGrafter"/>
</dbReference>
<dbReference type="GO" id="GO:0046872">
    <property type="term" value="F:metal ion binding"/>
    <property type="evidence" value="ECO:0007669"/>
    <property type="project" value="UniProtKB-KW"/>
</dbReference>
<comment type="similarity">
    <text evidence="5">Belongs to the alpha-IPM synthase/homocitrate synthase family.</text>
</comment>
<evidence type="ECO:0000256" key="3">
    <source>
        <dbReference type="ARBA" id="ARBA00022723"/>
    </source>
</evidence>
<evidence type="ECO:0000256" key="5">
    <source>
        <dbReference type="RuleBase" id="RU003523"/>
    </source>
</evidence>
<dbReference type="PROSITE" id="PS00815">
    <property type="entry name" value="AIPM_HOMOCIT_SYNTH_1"/>
    <property type="match status" value="1"/>
</dbReference>
<dbReference type="CDD" id="cd07938">
    <property type="entry name" value="DRE_TIM_HMGL"/>
    <property type="match status" value="1"/>
</dbReference>
<dbReference type="GO" id="GO:0004419">
    <property type="term" value="F:hydroxymethylglutaryl-CoA lyase activity"/>
    <property type="evidence" value="ECO:0007669"/>
    <property type="project" value="TreeGrafter"/>
</dbReference>
<dbReference type="Pfam" id="PF00682">
    <property type="entry name" value="HMGL-like"/>
    <property type="match status" value="1"/>
</dbReference>
<reference evidence="7 8" key="1">
    <citation type="submission" date="2013-11" db="EMBL/GenBank/DDBJ databases">
        <title>Metagenomic analysis of a methanogenic consortium involved in long chain n-alkane degradation.</title>
        <authorList>
            <person name="Davidova I.A."/>
            <person name="Callaghan A.V."/>
            <person name="Wawrik B."/>
            <person name="Pruitt S."/>
            <person name="Marks C."/>
            <person name="Duncan K.E."/>
            <person name="Suflita J.M."/>
        </authorList>
    </citation>
    <scope>NUCLEOTIDE SEQUENCE [LARGE SCALE GENOMIC DNA]</scope>
    <source>
        <strain evidence="7 8">SPR</strain>
    </source>
</reference>
<comment type="similarity">
    <text evidence="1">Belongs to the HMG-CoA lyase family.</text>
</comment>
<dbReference type="GO" id="GO:0046912">
    <property type="term" value="F:acyltransferase activity, acyl groups converted into alkyl on transfer"/>
    <property type="evidence" value="ECO:0007669"/>
    <property type="project" value="InterPro"/>
</dbReference>